<dbReference type="InterPro" id="IPR036028">
    <property type="entry name" value="SH3-like_dom_sf"/>
</dbReference>
<evidence type="ECO:0000313" key="8">
    <source>
        <dbReference type="EMBL" id="MBC8578623.1"/>
    </source>
</evidence>
<dbReference type="GO" id="GO:0006508">
    <property type="term" value="P:proteolysis"/>
    <property type="evidence" value="ECO:0007669"/>
    <property type="project" value="UniProtKB-KW"/>
</dbReference>
<dbReference type="InterPro" id="IPR003646">
    <property type="entry name" value="SH3-like_bac-type"/>
</dbReference>
<gene>
    <name evidence="8" type="ORF">H8718_03655</name>
</gene>
<dbReference type="PANTHER" id="PTHR47053:SF1">
    <property type="entry name" value="MUREIN DD-ENDOPEPTIDASE MEPH-RELATED"/>
    <property type="match status" value="1"/>
</dbReference>
<accession>A0A926EE33</accession>
<dbReference type="SUPFAM" id="SSF50044">
    <property type="entry name" value="SH3-domain"/>
    <property type="match status" value="1"/>
</dbReference>
<sequence>MQLKKTLLAIGIAVTTMLVPSLVYGQAYGKVNVETLNMRQEPNTKATNVGQLNQKDEVQIIGRANEEWLQVKGKDGKSAYVFSEYVSIEEAEGVIIGQGVRLRDYPATTGSNVFDTLSKGDKVVIQYTVDGWCKVIHDGREGFVSAEYVDSKFMDEIKSESISEVKRIVPTKVEAPAQTESTASKNNASGSSSSNSTTKPVESSESLADTIIEDAKQFLGNPYVYGGNSLTNGVDCSGFTQQIMKRHGISISRTSSSQYTNDGYKVSRDELRKGDLVFFGYNGSISHVGIYIGNGQMIHSGTSSTGITISSLEGVGKPYIGAKRVL</sequence>
<dbReference type="PROSITE" id="PS51781">
    <property type="entry name" value="SH3B"/>
    <property type="match status" value="1"/>
</dbReference>
<reference evidence="8" key="1">
    <citation type="submission" date="2020-08" db="EMBL/GenBank/DDBJ databases">
        <title>Genome public.</title>
        <authorList>
            <person name="Liu C."/>
            <person name="Sun Q."/>
        </authorList>
    </citation>
    <scope>NUCLEOTIDE SEQUENCE</scope>
    <source>
        <strain evidence="8">NSJ-12</strain>
    </source>
</reference>
<dbReference type="SUPFAM" id="SSF54001">
    <property type="entry name" value="Cysteine proteinases"/>
    <property type="match status" value="1"/>
</dbReference>
<keyword evidence="3" id="KW-0378">Hydrolase</keyword>
<feature type="domain" description="NlpC/P60" evidence="7">
    <location>
        <begin position="205"/>
        <end position="326"/>
    </location>
</feature>
<comment type="similarity">
    <text evidence="1">Belongs to the peptidase C40 family.</text>
</comment>
<dbReference type="PANTHER" id="PTHR47053">
    <property type="entry name" value="MUREIN DD-ENDOPEPTIDASE MEPH-RELATED"/>
    <property type="match status" value="1"/>
</dbReference>
<dbReference type="SMART" id="SM00287">
    <property type="entry name" value="SH3b"/>
    <property type="match status" value="2"/>
</dbReference>
<dbReference type="Gene3D" id="2.30.30.40">
    <property type="entry name" value="SH3 Domains"/>
    <property type="match status" value="2"/>
</dbReference>
<dbReference type="InterPro" id="IPR000064">
    <property type="entry name" value="NLP_P60_dom"/>
</dbReference>
<dbReference type="Gene3D" id="3.90.1720.10">
    <property type="entry name" value="endopeptidase domain like (from Nostoc punctiforme)"/>
    <property type="match status" value="1"/>
</dbReference>
<feature type="compositionally biased region" description="Low complexity" evidence="5">
    <location>
        <begin position="181"/>
        <end position="199"/>
    </location>
</feature>
<dbReference type="RefSeq" id="WP_249331601.1">
    <property type="nucleotide sequence ID" value="NZ_JACRSY010000004.1"/>
</dbReference>
<evidence type="ECO:0000256" key="5">
    <source>
        <dbReference type="SAM" id="MobiDB-lite"/>
    </source>
</evidence>
<dbReference type="Pfam" id="PF08239">
    <property type="entry name" value="SH3_3"/>
    <property type="match status" value="2"/>
</dbReference>
<protein>
    <submittedName>
        <fullName evidence="8">C40 family peptidase</fullName>
    </submittedName>
</protein>
<evidence type="ECO:0000259" key="7">
    <source>
        <dbReference type="PROSITE" id="PS51935"/>
    </source>
</evidence>
<name>A0A926EE33_9FIRM</name>
<organism evidence="8 9">
    <name type="scientific">Zhenhengia yiwuensis</name>
    <dbReference type="NCBI Taxonomy" id="2763666"/>
    <lineage>
        <taxon>Bacteria</taxon>
        <taxon>Bacillati</taxon>
        <taxon>Bacillota</taxon>
        <taxon>Clostridia</taxon>
        <taxon>Lachnospirales</taxon>
        <taxon>Lachnospiraceae</taxon>
        <taxon>Zhenhengia</taxon>
    </lineage>
</organism>
<dbReference type="EMBL" id="JACRSY010000004">
    <property type="protein sequence ID" value="MBC8578623.1"/>
    <property type="molecule type" value="Genomic_DNA"/>
</dbReference>
<dbReference type="PROSITE" id="PS51935">
    <property type="entry name" value="NLPC_P60"/>
    <property type="match status" value="1"/>
</dbReference>
<dbReference type="InterPro" id="IPR038765">
    <property type="entry name" value="Papain-like_cys_pep_sf"/>
</dbReference>
<dbReference type="AlphaFoldDB" id="A0A926EE33"/>
<keyword evidence="4" id="KW-0788">Thiol protease</keyword>
<feature type="domain" description="SH3b" evidence="6">
    <location>
        <begin position="26"/>
        <end position="90"/>
    </location>
</feature>
<keyword evidence="2" id="KW-0645">Protease</keyword>
<feature type="region of interest" description="Disordered" evidence="5">
    <location>
        <begin position="173"/>
        <end position="205"/>
    </location>
</feature>
<evidence type="ECO:0000256" key="1">
    <source>
        <dbReference type="ARBA" id="ARBA00007074"/>
    </source>
</evidence>
<evidence type="ECO:0000256" key="3">
    <source>
        <dbReference type="ARBA" id="ARBA00022801"/>
    </source>
</evidence>
<evidence type="ECO:0000259" key="6">
    <source>
        <dbReference type="PROSITE" id="PS51781"/>
    </source>
</evidence>
<proteinExistence type="inferred from homology"/>
<evidence type="ECO:0000256" key="2">
    <source>
        <dbReference type="ARBA" id="ARBA00022670"/>
    </source>
</evidence>
<evidence type="ECO:0000313" key="9">
    <source>
        <dbReference type="Proteomes" id="UP000655830"/>
    </source>
</evidence>
<comment type="caution">
    <text evidence="8">The sequence shown here is derived from an EMBL/GenBank/DDBJ whole genome shotgun (WGS) entry which is preliminary data.</text>
</comment>
<evidence type="ECO:0000256" key="4">
    <source>
        <dbReference type="ARBA" id="ARBA00022807"/>
    </source>
</evidence>
<keyword evidence="9" id="KW-1185">Reference proteome</keyword>
<dbReference type="InterPro" id="IPR051202">
    <property type="entry name" value="Peptidase_C40"/>
</dbReference>
<dbReference type="Proteomes" id="UP000655830">
    <property type="component" value="Unassembled WGS sequence"/>
</dbReference>
<dbReference type="GO" id="GO:0008234">
    <property type="term" value="F:cysteine-type peptidase activity"/>
    <property type="evidence" value="ECO:0007669"/>
    <property type="project" value="UniProtKB-KW"/>
</dbReference>
<dbReference type="Pfam" id="PF00877">
    <property type="entry name" value="NLPC_P60"/>
    <property type="match status" value="1"/>
</dbReference>